<dbReference type="EMBL" id="LAZR01009439">
    <property type="protein sequence ID" value="KKM72605.1"/>
    <property type="molecule type" value="Genomic_DNA"/>
</dbReference>
<protein>
    <submittedName>
        <fullName evidence="1">Uncharacterized protein</fullName>
    </submittedName>
</protein>
<reference evidence="1" key="1">
    <citation type="journal article" date="2015" name="Nature">
        <title>Complex archaea that bridge the gap between prokaryotes and eukaryotes.</title>
        <authorList>
            <person name="Spang A."/>
            <person name="Saw J.H."/>
            <person name="Jorgensen S.L."/>
            <person name="Zaremba-Niedzwiedzka K."/>
            <person name="Martijn J."/>
            <person name="Lind A.E."/>
            <person name="van Eijk R."/>
            <person name="Schleper C."/>
            <person name="Guy L."/>
            <person name="Ettema T.J."/>
        </authorList>
    </citation>
    <scope>NUCLEOTIDE SEQUENCE</scope>
</reference>
<comment type="caution">
    <text evidence="1">The sequence shown here is derived from an EMBL/GenBank/DDBJ whole genome shotgun (WGS) entry which is preliminary data.</text>
</comment>
<name>A0A0F9M7G7_9ZZZZ</name>
<organism evidence="1">
    <name type="scientific">marine sediment metagenome</name>
    <dbReference type="NCBI Taxonomy" id="412755"/>
    <lineage>
        <taxon>unclassified sequences</taxon>
        <taxon>metagenomes</taxon>
        <taxon>ecological metagenomes</taxon>
    </lineage>
</organism>
<sequence>MFFLLCYLSFFLLLLEVDLIKLLNLVREPFKLSKLLRFPLRSVNVFRIITLLKQMEYPSAGAPQDDLICLVTLLVKDCPQLQAVRFVRLLHPLVENFLPEPS</sequence>
<gene>
    <name evidence="1" type="ORF">LCGC14_1418840</name>
</gene>
<accession>A0A0F9M7G7</accession>
<dbReference type="AlphaFoldDB" id="A0A0F9M7G7"/>
<evidence type="ECO:0000313" key="1">
    <source>
        <dbReference type="EMBL" id="KKM72605.1"/>
    </source>
</evidence>
<proteinExistence type="predicted"/>